<evidence type="ECO:0000313" key="16">
    <source>
        <dbReference type="Proteomes" id="UP000242180"/>
    </source>
</evidence>
<dbReference type="OMA" id="VFTHEHT"/>
<keyword evidence="8" id="KW-0479">Metal-binding</keyword>
<keyword evidence="5" id="KW-0963">Cytoplasm</keyword>
<evidence type="ECO:0000256" key="7">
    <source>
        <dbReference type="ARBA" id="ARBA00022679"/>
    </source>
</evidence>
<dbReference type="CDD" id="cd16615">
    <property type="entry name" value="RING-HC_ZNF598"/>
    <property type="match status" value="1"/>
</dbReference>
<feature type="compositionally biased region" description="Basic and acidic residues" evidence="13">
    <location>
        <begin position="380"/>
        <end position="401"/>
    </location>
</feature>
<accession>A0A1X2HT58</accession>
<keyword evidence="6" id="KW-0597">Phosphoprotein</keyword>
<dbReference type="Pfam" id="PF25447">
    <property type="entry name" value="RING_ZNF598"/>
    <property type="match status" value="1"/>
</dbReference>
<feature type="compositionally biased region" description="Basic and acidic residues" evidence="13">
    <location>
        <begin position="61"/>
        <end position="70"/>
    </location>
</feature>
<dbReference type="SUPFAM" id="SSF57850">
    <property type="entry name" value="RING/U-box"/>
    <property type="match status" value="1"/>
</dbReference>
<dbReference type="Pfam" id="PF23202">
    <property type="entry name" value="PAH_ZNF598"/>
    <property type="match status" value="1"/>
</dbReference>
<evidence type="ECO:0000256" key="12">
    <source>
        <dbReference type="PROSITE-ProRule" id="PRU00175"/>
    </source>
</evidence>
<dbReference type="GO" id="GO:0005737">
    <property type="term" value="C:cytoplasm"/>
    <property type="evidence" value="ECO:0007669"/>
    <property type="project" value="UniProtKB-SubCell"/>
</dbReference>
<dbReference type="InterPro" id="IPR044288">
    <property type="entry name" value="ZNF598/HEL2"/>
</dbReference>
<keyword evidence="10" id="KW-0862">Zinc</keyword>
<dbReference type="EC" id="2.3.2.27" evidence="4"/>
<dbReference type="InParanoid" id="A0A1X2HT58"/>
<evidence type="ECO:0000256" key="8">
    <source>
        <dbReference type="ARBA" id="ARBA00022723"/>
    </source>
</evidence>
<dbReference type="GO" id="GO:0072344">
    <property type="term" value="P:rescue of stalled ribosome"/>
    <property type="evidence" value="ECO:0007669"/>
    <property type="project" value="InterPro"/>
</dbReference>
<evidence type="ECO:0000256" key="3">
    <source>
        <dbReference type="ARBA" id="ARBA00004906"/>
    </source>
</evidence>
<evidence type="ECO:0000256" key="1">
    <source>
        <dbReference type="ARBA" id="ARBA00000900"/>
    </source>
</evidence>
<dbReference type="InterPro" id="IPR041888">
    <property type="entry name" value="RING-HC_ZNF598/HEL2"/>
</dbReference>
<evidence type="ECO:0000313" key="15">
    <source>
        <dbReference type="EMBL" id="ORZ02711.1"/>
    </source>
</evidence>
<organism evidence="15 16">
    <name type="scientific">Syncephalastrum racemosum</name>
    <name type="common">Filamentous fungus</name>
    <dbReference type="NCBI Taxonomy" id="13706"/>
    <lineage>
        <taxon>Eukaryota</taxon>
        <taxon>Fungi</taxon>
        <taxon>Fungi incertae sedis</taxon>
        <taxon>Mucoromycota</taxon>
        <taxon>Mucoromycotina</taxon>
        <taxon>Mucoromycetes</taxon>
        <taxon>Mucorales</taxon>
        <taxon>Syncephalastraceae</taxon>
        <taxon>Syncephalastrum</taxon>
    </lineage>
</organism>
<evidence type="ECO:0000256" key="2">
    <source>
        <dbReference type="ARBA" id="ARBA00004496"/>
    </source>
</evidence>
<proteinExistence type="inferred from homology"/>
<evidence type="ECO:0000259" key="14">
    <source>
        <dbReference type="PROSITE" id="PS50089"/>
    </source>
</evidence>
<dbReference type="InterPro" id="IPR057634">
    <property type="entry name" value="PAH_ZNF598/HEL2"/>
</dbReference>
<keyword evidence="16" id="KW-1185">Reference proteome</keyword>
<feature type="compositionally biased region" description="Low complexity" evidence="13">
    <location>
        <begin position="402"/>
        <end position="428"/>
    </location>
</feature>
<evidence type="ECO:0000256" key="11">
    <source>
        <dbReference type="ARBA" id="ARBA00035113"/>
    </source>
</evidence>
<dbReference type="InterPro" id="IPR001841">
    <property type="entry name" value="Znf_RING"/>
</dbReference>
<sequence>MEPNQTAASATPASSDSKKPHPKKKPNNKARQDTSEATANPRRGQSQPQSRRHNRAQQSKKQGDDSKSKGTDATIPPDNPDRKDNNEDDDDNQSEASGELCFICTEPIALYAVGPCDHRTCHLCALRLRALYGTHNCAYCKADQETVVFTKDAEKPFASYTKKDTPFINKKLGLRFEEKQVEQDTMLLLQYNCPDPDCNVSCDGGWPELKRHVKRAHDKNICDLCSKHKKIFAHEHTLYTYSQLQKHVKQGDKAVNKDDDTGFKGHPECHFCRVNFYGDDELFEHCRDKHEQCHICVRNGIRHQYFMNYESLEKHFKKDHYLCEYRECLDKKFVVFDSDIDLKAHEVYEHGASMQRLQRAKQNQARRLDVNFEYSGGPSQRDRRNGGEGSGNRRGDRRREQQQQQQQAESIETPAAAATPPESSSARTQRGGMRVPAGFGSGLSEQWPAPGQQNVPSPPAAEQSQQMVSKHGAFLERLFDMTKSHDKVSRFRSLTTAYRNSNIDVDTYINELVSLVNANQKQAEEICRSVGDLMDSEEKKWEVTRAWRNRQSTMENFPALESAGPSSSAGNNSSRVLVIKSRNIRAGGTRASNKTKAGVWDRVASAAHASNTSPLSSRGSSPASSRPSSPALFPTPPISHKSRTAWAGASSQSKPSGGNDFPSLGASNKSSGSGNHFPSLPTAPPRPALVQSMRRQKSQQNNAWASGGIPGGNDEDFIEEPPSASSGGGGKKKGKKSKQYLLRVGL</sequence>
<dbReference type="PANTHER" id="PTHR22938">
    <property type="entry name" value="ZINC FINGER PROTEIN 598"/>
    <property type="match status" value="1"/>
</dbReference>
<comment type="pathway">
    <text evidence="3">Protein modification; protein ubiquitination.</text>
</comment>
<feature type="region of interest" description="Disordered" evidence="13">
    <location>
        <begin position="1"/>
        <end position="94"/>
    </location>
</feature>
<comment type="caution">
    <text evidence="15">The sequence shown here is derived from an EMBL/GenBank/DDBJ whole genome shotgun (WGS) entry which is preliminary data.</text>
</comment>
<dbReference type="InterPro" id="IPR056437">
    <property type="entry name" value="Znf-C2H2_ZNF598/HEL2"/>
</dbReference>
<gene>
    <name evidence="15" type="ORF">BCR43DRAFT_482046</name>
</gene>
<feature type="region of interest" description="Disordered" evidence="13">
    <location>
        <begin position="607"/>
        <end position="746"/>
    </location>
</feature>
<comment type="subcellular location">
    <subcellularLocation>
        <location evidence="2">Cytoplasm</location>
    </subcellularLocation>
</comment>
<reference evidence="15 16" key="1">
    <citation type="submission" date="2016-07" db="EMBL/GenBank/DDBJ databases">
        <title>Pervasive Adenine N6-methylation of Active Genes in Fungi.</title>
        <authorList>
            <consortium name="DOE Joint Genome Institute"/>
            <person name="Mondo S.J."/>
            <person name="Dannebaum R.O."/>
            <person name="Kuo R.C."/>
            <person name="Labutti K."/>
            <person name="Haridas S."/>
            <person name="Kuo A."/>
            <person name="Salamov A."/>
            <person name="Ahrendt S.R."/>
            <person name="Lipzen A."/>
            <person name="Sullivan W."/>
            <person name="Andreopoulos W.B."/>
            <person name="Clum A."/>
            <person name="Lindquist E."/>
            <person name="Daum C."/>
            <person name="Ramamoorthy G.K."/>
            <person name="Gryganskyi A."/>
            <person name="Culley D."/>
            <person name="Magnuson J.K."/>
            <person name="James T.Y."/>
            <person name="O'Malley M.A."/>
            <person name="Stajich J.E."/>
            <person name="Spatafora J.W."/>
            <person name="Visel A."/>
            <person name="Grigoriev I.V."/>
        </authorList>
    </citation>
    <scope>NUCLEOTIDE SEQUENCE [LARGE SCALE GENOMIC DNA]</scope>
    <source>
        <strain evidence="15 16">NRRL 2496</strain>
    </source>
</reference>
<comment type="similarity">
    <text evidence="11">Belongs to the ZNF598/HEL2 family.</text>
</comment>
<keyword evidence="9 12" id="KW-0863">Zinc-finger</keyword>
<feature type="compositionally biased region" description="Polar residues" evidence="13">
    <location>
        <begin position="665"/>
        <end position="676"/>
    </location>
</feature>
<dbReference type="InterPro" id="IPR013083">
    <property type="entry name" value="Znf_RING/FYVE/PHD"/>
</dbReference>
<dbReference type="STRING" id="13706.A0A1X2HT58"/>
<dbReference type="PROSITE" id="PS50089">
    <property type="entry name" value="ZF_RING_2"/>
    <property type="match status" value="1"/>
</dbReference>
<dbReference type="PROSITE" id="PS00028">
    <property type="entry name" value="ZINC_FINGER_C2H2_1"/>
    <property type="match status" value="1"/>
</dbReference>
<dbReference type="GO" id="GO:0016567">
    <property type="term" value="P:protein ubiquitination"/>
    <property type="evidence" value="ECO:0007669"/>
    <property type="project" value="TreeGrafter"/>
</dbReference>
<feature type="region of interest" description="Disordered" evidence="13">
    <location>
        <begin position="371"/>
        <end position="466"/>
    </location>
</feature>
<feature type="domain" description="RING-type" evidence="14">
    <location>
        <begin position="101"/>
        <end position="141"/>
    </location>
</feature>
<dbReference type="OrthoDB" id="3838338at2759"/>
<protein>
    <recommendedName>
        <fullName evidence="4">RING-type E3 ubiquitin transferase</fullName>
        <ecNumber evidence="4">2.3.2.27</ecNumber>
    </recommendedName>
</protein>
<dbReference type="PANTHER" id="PTHR22938:SF0">
    <property type="entry name" value="E3 UBIQUITIN-PROTEIN LIGASE ZNF598"/>
    <property type="match status" value="1"/>
</dbReference>
<evidence type="ECO:0000256" key="4">
    <source>
        <dbReference type="ARBA" id="ARBA00012483"/>
    </source>
</evidence>
<feature type="compositionally biased region" description="Low complexity" evidence="13">
    <location>
        <begin position="613"/>
        <end position="632"/>
    </location>
</feature>
<evidence type="ECO:0000256" key="9">
    <source>
        <dbReference type="ARBA" id="ARBA00022771"/>
    </source>
</evidence>
<name>A0A1X2HT58_SYNRA</name>
<feature type="compositionally biased region" description="Low complexity" evidence="13">
    <location>
        <begin position="1"/>
        <end position="15"/>
    </location>
</feature>
<dbReference type="GO" id="GO:0061630">
    <property type="term" value="F:ubiquitin protein ligase activity"/>
    <property type="evidence" value="ECO:0007669"/>
    <property type="project" value="UniProtKB-EC"/>
</dbReference>
<dbReference type="AlphaFoldDB" id="A0A1X2HT58"/>
<evidence type="ECO:0000256" key="5">
    <source>
        <dbReference type="ARBA" id="ARBA00022490"/>
    </source>
</evidence>
<dbReference type="InterPro" id="IPR013087">
    <property type="entry name" value="Znf_C2H2_type"/>
</dbReference>
<keyword evidence="7" id="KW-0808">Transferase</keyword>
<dbReference type="Pfam" id="PF23230">
    <property type="entry name" value="zf-C2H2_13"/>
    <property type="match status" value="1"/>
</dbReference>
<dbReference type="GO" id="GO:0043022">
    <property type="term" value="F:ribosome binding"/>
    <property type="evidence" value="ECO:0007669"/>
    <property type="project" value="TreeGrafter"/>
</dbReference>
<evidence type="ECO:0000256" key="6">
    <source>
        <dbReference type="ARBA" id="ARBA00022553"/>
    </source>
</evidence>
<comment type="catalytic activity">
    <reaction evidence="1">
        <text>S-ubiquitinyl-[E2 ubiquitin-conjugating enzyme]-L-cysteine + [acceptor protein]-L-lysine = [E2 ubiquitin-conjugating enzyme]-L-cysteine + N(6)-ubiquitinyl-[acceptor protein]-L-lysine.</text>
        <dbReference type="EC" id="2.3.2.27"/>
    </reaction>
</comment>
<dbReference type="FunCoup" id="A0A1X2HT58">
    <property type="interactions" value="81"/>
</dbReference>
<evidence type="ECO:0000256" key="10">
    <source>
        <dbReference type="ARBA" id="ARBA00022833"/>
    </source>
</evidence>
<dbReference type="EMBL" id="MCGN01000001">
    <property type="protein sequence ID" value="ORZ02711.1"/>
    <property type="molecule type" value="Genomic_DNA"/>
</dbReference>
<dbReference type="Proteomes" id="UP000242180">
    <property type="component" value="Unassembled WGS sequence"/>
</dbReference>
<dbReference type="Gene3D" id="3.30.40.10">
    <property type="entry name" value="Zinc/RING finger domain, C3HC4 (zinc finger)"/>
    <property type="match status" value="1"/>
</dbReference>
<dbReference type="GO" id="GO:0008270">
    <property type="term" value="F:zinc ion binding"/>
    <property type="evidence" value="ECO:0007669"/>
    <property type="project" value="UniProtKB-KW"/>
</dbReference>
<dbReference type="SMART" id="SM00355">
    <property type="entry name" value="ZnF_C2H2"/>
    <property type="match status" value="4"/>
</dbReference>
<evidence type="ECO:0000256" key="13">
    <source>
        <dbReference type="SAM" id="MobiDB-lite"/>
    </source>
</evidence>